<evidence type="ECO:0000256" key="1">
    <source>
        <dbReference type="SAM" id="MobiDB-lite"/>
    </source>
</evidence>
<organism evidence="2 3">
    <name type="scientific">Oedothorax gibbosus</name>
    <dbReference type="NCBI Taxonomy" id="931172"/>
    <lineage>
        <taxon>Eukaryota</taxon>
        <taxon>Metazoa</taxon>
        <taxon>Ecdysozoa</taxon>
        <taxon>Arthropoda</taxon>
        <taxon>Chelicerata</taxon>
        <taxon>Arachnida</taxon>
        <taxon>Araneae</taxon>
        <taxon>Araneomorphae</taxon>
        <taxon>Entelegynae</taxon>
        <taxon>Araneoidea</taxon>
        <taxon>Linyphiidae</taxon>
        <taxon>Erigoninae</taxon>
        <taxon>Oedothorax</taxon>
    </lineage>
</organism>
<dbReference type="InterPro" id="IPR036397">
    <property type="entry name" value="RNaseH_sf"/>
</dbReference>
<keyword evidence="3" id="KW-1185">Reference proteome</keyword>
<dbReference type="EMBL" id="JAFNEN010000841">
    <property type="protein sequence ID" value="KAG8176910.1"/>
    <property type="molecule type" value="Genomic_DNA"/>
</dbReference>
<dbReference type="AlphaFoldDB" id="A0AAV6TXX4"/>
<name>A0AAV6TXX4_9ARAC</name>
<comment type="caution">
    <text evidence="2">The sequence shown here is derived from an EMBL/GenBank/DDBJ whole genome shotgun (WGS) entry which is preliminary data.</text>
</comment>
<evidence type="ECO:0008006" key="4">
    <source>
        <dbReference type="Google" id="ProtNLM"/>
    </source>
</evidence>
<gene>
    <name evidence="2" type="ORF">JTE90_022401</name>
</gene>
<sequence length="187" mass="20131">MKTQISPIETCDRILEELDVSVSNTLFDGLTNPLTFKEIEHHLPDVNHGKKETPCAVLKALSLCTLSENFPSSQWTKIYTDSSQIGSTSGDGVFCDLFSRSVPVGSFMSNYDAEIAAIDLALTELTDHKDSFSKAVILVDSSSAIQGVIDRASGDNYGRPFSKGGRQGADPLLEGGRQEAGSLEVTI</sequence>
<dbReference type="SUPFAM" id="SSF53098">
    <property type="entry name" value="Ribonuclease H-like"/>
    <property type="match status" value="1"/>
</dbReference>
<dbReference type="Proteomes" id="UP000827092">
    <property type="component" value="Unassembled WGS sequence"/>
</dbReference>
<feature type="region of interest" description="Disordered" evidence="1">
    <location>
        <begin position="156"/>
        <end position="187"/>
    </location>
</feature>
<evidence type="ECO:0000313" key="2">
    <source>
        <dbReference type="EMBL" id="KAG8176910.1"/>
    </source>
</evidence>
<dbReference type="InterPro" id="IPR012337">
    <property type="entry name" value="RNaseH-like_sf"/>
</dbReference>
<reference evidence="2 3" key="1">
    <citation type="journal article" date="2022" name="Nat. Ecol. Evol.">
        <title>A masculinizing supergene underlies an exaggerated male reproductive morph in a spider.</title>
        <authorList>
            <person name="Hendrickx F."/>
            <person name="De Corte Z."/>
            <person name="Sonet G."/>
            <person name="Van Belleghem S.M."/>
            <person name="Kostlbacher S."/>
            <person name="Vangestel C."/>
        </authorList>
    </citation>
    <scope>NUCLEOTIDE SEQUENCE [LARGE SCALE GENOMIC DNA]</scope>
    <source>
        <strain evidence="2">W744_W776</strain>
    </source>
</reference>
<accession>A0AAV6TXX4</accession>
<protein>
    <recommendedName>
        <fullName evidence="4">RNase H type-1 domain-containing protein</fullName>
    </recommendedName>
</protein>
<dbReference type="GO" id="GO:0003676">
    <property type="term" value="F:nucleic acid binding"/>
    <property type="evidence" value="ECO:0007669"/>
    <property type="project" value="InterPro"/>
</dbReference>
<proteinExistence type="predicted"/>
<dbReference type="Gene3D" id="3.30.420.10">
    <property type="entry name" value="Ribonuclease H-like superfamily/Ribonuclease H"/>
    <property type="match status" value="1"/>
</dbReference>
<evidence type="ECO:0000313" key="3">
    <source>
        <dbReference type="Proteomes" id="UP000827092"/>
    </source>
</evidence>